<evidence type="ECO:0000313" key="2">
    <source>
        <dbReference type="EMBL" id="KIW55109.1"/>
    </source>
</evidence>
<dbReference type="AlphaFoldDB" id="A0A0D2F5G6"/>
<dbReference type="OrthoDB" id="4126833at2759"/>
<accession>A0A0D2F5G6</accession>
<feature type="region of interest" description="Disordered" evidence="1">
    <location>
        <begin position="244"/>
        <end position="281"/>
    </location>
</feature>
<dbReference type="HOGENOM" id="CLU_1065721_0_0_1"/>
<gene>
    <name evidence="2" type="ORF">PV05_07417</name>
</gene>
<dbReference type="Proteomes" id="UP000054342">
    <property type="component" value="Unassembled WGS sequence"/>
</dbReference>
<dbReference type="RefSeq" id="XP_013315693.1">
    <property type="nucleotide sequence ID" value="XM_013460239.1"/>
</dbReference>
<evidence type="ECO:0008006" key="4">
    <source>
        <dbReference type="Google" id="ProtNLM"/>
    </source>
</evidence>
<dbReference type="GeneID" id="25329325"/>
<evidence type="ECO:0000313" key="3">
    <source>
        <dbReference type="Proteomes" id="UP000054342"/>
    </source>
</evidence>
<sequence length="281" mass="31908">MAQNNTVTAGMTADHARSPNIRVVVGKWDEYADTDSGLVQLNVFYINKSFLIQHSRYFAILLDTAPPRDVVRLQIPNNDNHANCSGDKEEYQVFADWLDAMYRSEDGGSKLDVWEYSDVNQRMEFADFVGSTKYKNFVMDSIQRLPIETWGVGELDSLDLVRESADLYVDYALECLAYRVITKGWTNFTGADGSDDITGWKAFLEQQSDTFGILNKLLIRIDELNETKDAGKLVDPTARKDCKWHEHTEEDREKCPRYHPKESVGGVVSLEKQDGKQASGQ</sequence>
<dbReference type="EMBL" id="KN847320">
    <property type="protein sequence ID" value="KIW55109.1"/>
    <property type="molecule type" value="Genomic_DNA"/>
</dbReference>
<name>A0A0D2F5G6_9EURO</name>
<evidence type="ECO:0000256" key="1">
    <source>
        <dbReference type="SAM" id="MobiDB-lite"/>
    </source>
</evidence>
<keyword evidence="3" id="KW-1185">Reference proteome</keyword>
<organism evidence="2 3">
    <name type="scientific">Exophiala xenobiotica</name>
    <dbReference type="NCBI Taxonomy" id="348802"/>
    <lineage>
        <taxon>Eukaryota</taxon>
        <taxon>Fungi</taxon>
        <taxon>Dikarya</taxon>
        <taxon>Ascomycota</taxon>
        <taxon>Pezizomycotina</taxon>
        <taxon>Eurotiomycetes</taxon>
        <taxon>Chaetothyriomycetidae</taxon>
        <taxon>Chaetothyriales</taxon>
        <taxon>Herpotrichiellaceae</taxon>
        <taxon>Exophiala</taxon>
    </lineage>
</organism>
<proteinExistence type="predicted"/>
<feature type="compositionally biased region" description="Basic and acidic residues" evidence="1">
    <location>
        <begin position="244"/>
        <end position="262"/>
    </location>
</feature>
<protein>
    <recommendedName>
        <fullName evidence="4">BTB domain-containing protein</fullName>
    </recommendedName>
</protein>
<reference evidence="2 3" key="1">
    <citation type="submission" date="2015-01" db="EMBL/GenBank/DDBJ databases">
        <title>The Genome Sequence of Exophiala xenobiotica CBS118157.</title>
        <authorList>
            <consortium name="The Broad Institute Genomics Platform"/>
            <person name="Cuomo C."/>
            <person name="de Hoog S."/>
            <person name="Gorbushina A."/>
            <person name="Stielow B."/>
            <person name="Teixiera M."/>
            <person name="Abouelleil A."/>
            <person name="Chapman S.B."/>
            <person name="Priest M."/>
            <person name="Young S.K."/>
            <person name="Wortman J."/>
            <person name="Nusbaum C."/>
            <person name="Birren B."/>
        </authorList>
    </citation>
    <scope>NUCLEOTIDE SEQUENCE [LARGE SCALE GENOMIC DNA]</scope>
    <source>
        <strain evidence="2 3">CBS 118157</strain>
    </source>
</reference>